<dbReference type="GO" id="GO:0005524">
    <property type="term" value="F:ATP binding"/>
    <property type="evidence" value="ECO:0007669"/>
    <property type="project" value="UniProtKB-KW"/>
</dbReference>
<dbReference type="Proteomes" id="UP001501747">
    <property type="component" value="Unassembled WGS sequence"/>
</dbReference>
<evidence type="ECO:0000256" key="7">
    <source>
        <dbReference type="SAM" id="Phobius"/>
    </source>
</evidence>
<evidence type="ECO:0000313" key="11">
    <source>
        <dbReference type="Proteomes" id="UP001501747"/>
    </source>
</evidence>
<dbReference type="InterPro" id="IPR011527">
    <property type="entry name" value="ABC1_TM_dom"/>
</dbReference>
<dbReference type="SMART" id="SM00382">
    <property type="entry name" value="AAA"/>
    <property type="match status" value="1"/>
</dbReference>
<dbReference type="PROSITE" id="PS50893">
    <property type="entry name" value="ABC_TRANSPORTER_2"/>
    <property type="match status" value="1"/>
</dbReference>
<comment type="caution">
    <text evidence="10">The sequence shown here is derived from an EMBL/GenBank/DDBJ whole genome shotgun (WGS) entry which is preliminary data.</text>
</comment>
<keyword evidence="2 7" id="KW-0812">Transmembrane</keyword>
<dbReference type="PROSITE" id="PS00211">
    <property type="entry name" value="ABC_TRANSPORTER_1"/>
    <property type="match status" value="1"/>
</dbReference>
<keyword evidence="4 10" id="KW-0067">ATP-binding</keyword>
<dbReference type="Pfam" id="PF00664">
    <property type="entry name" value="ABC_membrane"/>
    <property type="match status" value="1"/>
</dbReference>
<feature type="domain" description="ABC transporter" evidence="8">
    <location>
        <begin position="347"/>
        <end position="580"/>
    </location>
</feature>
<evidence type="ECO:0000313" key="10">
    <source>
        <dbReference type="EMBL" id="GAA3988656.1"/>
    </source>
</evidence>
<gene>
    <name evidence="10" type="ORF">GCM10022247_03960</name>
</gene>
<evidence type="ECO:0000256" key="5">
    <source>
        <dbReference type="ARBA" id="ARBA00022989"/>
    </source>
</evidence>
<organism evidence="10 11">
    <name type="scientific">Allokutzneria multivorans</name>
    <dbReference type="NCBI Taxonomy" id="1142134"/>
    <lineage>
        <taxon>Bacteria</taxon>
        <taxon>Bacillati</taxon>
        <taxon>Actinomycetota</taxon>
        <taxon>Actinomycetes</taxon>
        <taxon>Pseudonocardiales</taxon>
        <taxon>Pseudonocardiaceae</taxon>
        <taxon>Allokutzneria</taxon>
    </lineage>
</organism>
<evidence type="ECO:0000256" key="1">
    <source>
        <dbReference type="ARBA" id="ARBA00004651"/>
    </source>
</evidence>
<feature type="transmembrane region" description="Helical" evidence="7">
    <location>
        <begin position="68"/>
        <end position="96"/>
    </location>
</feature>
<name>A0ABP7QVB8_9PSEU</name>
<feature type="transmembrane region" description="Helical" evidence="7">
    <location>
        <begin position="141"/>
        <end position="161"/>
    </location>
</feature>
<dbReference type="PANTHER" id="PTHR43394">
    <property type="entry name" value="ATP-DEPENDENT PERMEASE MDL1, MITOCHONDRIAL"/>
    <property type="match status" value="1"/>
</dbReference>
<dbReference type="Gene3D" id="1.20.1560.10">
    <property type="entry name" value="ABC transporter type 1, transmembrane domain"/>
    <property type="match status" value="1"/>
</dbReference>
<dbReference type="InterPro" id="IPR003593">
    <property type="entry name" value="AAA+_ATPase"/>
</dbReference>
<dbReference type="InterPro" id="IPR027417">
    <property type="entry name" value="P-loop_NTPase"/>
</dbReference>
<protein>
    <submittedName>
        <fullName evidence="10">ABC transporter ATP-binding protein</fullName>
    </submittedName>
</protein>
<evidence type="ECO:0000256" key="6">
    <source>
        <dbReference type="ARBA" id="ARBA00023136"/>
    </source>
</evidence>
<dbReference type="InterPro" id="IPR017871">
    <property type="entry name" value="ABC_transporter-like_CS"/>
</dbReference>
<dbReference type="RefSeq" id="WP_344870703.1">
    <property type="nucleotide sequence ID" value="NZ_BAABAL010000003.1"/>
</dbReference>
<dbReference type="CDD" id="cd18551">
    <property type="entry name" value="ABC_6TM_LmrA_like"/>
    <property type="match status" value="1"/>
</dbReference>
<feature type="domain" description="ABC transmembrane type-1" evidence="9">
    <location>
        <begin position="29"/>
        <end position="308"/>
    </location>
</feature>
<dbReference type="InterPro" id="IPR036640">
    <property type="entry name" value="ABC1_TM_sf"/>
</dbReference>
<sequence>MGSNGSPRPGQSRFRLLVSFARPHSGALALGLLLSLMTTAAGLATPMITKWVLDSVGSNSSLVRPIGALLGVLVISTGIRYWQWVLLGSLAERVVLEARRSMIRKLLSVTVGGLGKWPTGELVTRVTSDTLLLREAASSSVIGLVNGSIMLVGTLVMMALLDMVLLASTLAAVLVIIALFSTVMPAIAKAQERAQNSVGHLGGVLEGTLRAIRTVKASRAERRQADRVLADAEESTEHGIRAVRKEATASGISNSGLQFAIILVLGVGGWRVNLGLLETSSLIAFLLYAFQLIDPLTELTHNVSTLQAGMVAASRIQELDALEVEVDTSRPRESATESTVDLSRPILRLSQITAAYGPGQEPVLRGVDIDIPRYGHTAIVGPSGAGKSTLFGLVLRFLEPQSGHILLDGLPYSAYSHEEIRRRLAYVEQETPVVPGTIRENLLFTHPEATDAELRRALRRVRLEDVVDALPEGLDTPLSSNSVSGGQRQRIALARAILRPCDVLLLDEATAQVDGLTESAIHDFITRRARHGAVVTIAHRLSTVVDANTILVLENGKVRARGTHGELLRTDALYSELVKALHIPADVEGGAGRARVGAELR</sequence>
<accession>A0ABP7QVB8</accession>
<evidence type="ECO:0000256" key="2">
    <source>
        <dbReference type="ARBA" id="ARBA00022692"/>
    </source>
</evidence>
<proteinExistence type="predicted"/>
<feature type="transmembrane region" description="Helical" evidence="7">
    <location>
        <begin position="167"/>
        <end position="188"/>
    </location>
</feature>
<dbReference type="Pfam" id="PF00005">
    <property type="entry name" value="ABC_tran"/>
    <property type="match status" value="1"/>
</dbReference>
<comment type="subcellular location">
    <subcellularLocation>
        <location evidence="1">Cell membrane</location>
        <topology evidence="1">Multi-pass membrane protein</topology>
    </subcellularLocation>
</comment>
<keyword evidence="6 7" id="KW-0472">Membrane</keyword>
<dbReference type="SUPFAM" id="SSF90123">
    <property type="entry name" value="ABC transporter transmembrane region"/>
    <property type="match status" value="1"/>
</dbReference>
<dbReference type="InterPro" id="IPR039421">
    <property type="entry name" value="Type_1_exporter"/>
</dbReference>
<dbReference type="InterPro" id="IPR003439">
    <property type="entry name" value="ABC_transporter-like_ATP-bd"/>
</dbReference>
<evidence type="ECO:0000256" key="3">
    <source>
        <dbReference type="ARBA" id="ARBA00022741"/>
    </source>
</evidence>
<dbReference type="SUPFAM" id="SSF52540">
    <property type="entry name" value="P-loop containing nucleoside triphosphate hydrolases"/>
    <property type="match status" value="1"/>
</dbReference>
<dbReference type="PANTHER" id="PTHR43394:SF1">
    <property type="entry name" value="ATP-BINDING CASSETTE SUB-FAMILY B MEMBER 10, MITOCHONDRIAL"/>
    <property type="match status" value="1"/>
</dbReference>
<dbReference type="Gene3D" id="3.40.50.300">
    <property type="entry name" value="P-loop containing nucleotide triphosphate hydrolases"/>
    <property type="match status" value="1"/>
</dbReference>
<reference evidence="11" key="1">
    <citation type="journal article" date="2019" name="Int. J. Syst. Evol. Microbiol.">
        <title>The Global Catalogue of Microorganisms (GCM) 10K type strain sequencing project: providing services to taxonomists for standard genome sequencing and annotation.</title>
        <authorList>
            <consortium name="The Broad Institute Genomics Platform"/>
            <consortium name="The Broad Institute Genome Sequencing Center for Infectious Disease"/>
            <person name="Wu L."/>
            <person name="Ma J."/>
        </authorList>
    </citation>
    <scope>NUCLEOTIDE SEQUENCE [LARGE SCALE GENOMIC DNA]</scope>
    <source>
        <strain evidence="11">JCM 17342</strain>
    </source>
</reference>
<evidence type="ECO:0000256" key="4">
    <source>
        <dbReference type="ARBA" id="ARBA00022840"/>
    </source>
</evidence>
<keyword evidence="11" id="KW-1185">Reference proteome</keyword>
<evidence type="ECO:0000259" key="9">
    <source>
        <dbReference type="PROSITE" id="PS50929"/>
    </source>
</evidence>
<keyword evidence="3" id="KW-0547">Nucleotide-binding</keyword>
<dbReference type="PROSITE" id="PS50929">
    <property type="entry name" value="ABC_TM1F"/>
    <property type="match status" value="1"/>
</dbReference>
<dbReference type="EMBL" id="BAABAL010000003">
    <property type="protein sequence ID" value="GAA3988656.1"/>
    <property type="molecule type" value="Genomic_DNA"/>
</dbReference>
<keyword evidence="5 7" id="KW-1133">Transmembrane helix</keyword>
<evidence type="ECO:0000259" key="8">
    <source>
        <dbReference type="PROSITE" id="PS50893"/>
    </source>
</evidence>